<evidence type="ECO:0000256" key="5">
    <source>
        <dbReference type="ARBA" id="ARBA00022691"/>
    </source>
</evidence>
<evidence type="ECO:0000313" key="10">
    <source>
        <dbReference type="EMBL" id="KFJ43975.1"/>
    </source>
</evidence>
<dbReference type="REBASE" id="96764">
    <property type="entry name" value="M.FphFAJORF1949P"/>
</dbReference>
<comment type="catalytic activity">
    <reaction evidence="6 8">
        <text>a 2'-deoxyadenosine in DNA + S-adenosyl-L-methionine = an N(6)-methyl-2'-deoxyadenosine in DNA + S-adenosyl-L-homocysteine + H(+)</text>
        <dbReference type="Rhea" id="RHEA:15197"/>
        <dbReference type="Rhea" id="RHEA-COMP:12418"/>
        <dbReference type="Rhea" id="RHEA-COMP:12419"/>
        <dbReference type="ChEBI" id="CHEBI:15378"/>
        <dbReference type="ChEBI" id="CHEBI:57856"/>
        <dbReference type="ChEBI" id="CHEBI:59789"/>
        <dbReference type="ChEBI" id="CHEBI:90615"/>
        <dbReference type="ChEBI" id="CHEBI:90616"/>
        <dbReference type="EC" id="2.1.1.72"/>
    </reaction>
</comment>
<dbReference type="GO" id="GO:0032259">
    <property type="term" value="P:methylation"/>
    <property type="evidence" value="ECO:0007669"/>
    <property type="project" value="UniProtKB-KW"/>
</dbReference>
<evidence type="ECO:0000313" key="11">
    <source>
        <dbReference type="Proteomes" id="UP000029117"/>
    </source>
</evidence>
<dbReference type="InterPro" id="IPR012327">
    <property type="entry name" value="MeTrfase_D12"/>
</dbReference>
<dbReference type="GO" id="GO:0009007">
    <property type="term" value="F:site-specific DNA-methyltransferase (adenine-specific) activity"/>
    <property type="evidence" value="ECO:0007669"/>
    <property type="project" value="UniProtKB-UniRule"/>
</dbReference>
<feature type="binding site" evidence="7">
    <location>
        <position position="36"/>
    </location>
    <ligand>
        <name>S-adenosyl-L-methionine</name>
        <dbReference type="ChEBI" id="CHEBI:59789"/>
    </ligand>
</feature>
<comment type="similarity">
    <text evidence="1 8">Belongs to the N(4)/N(6)-methyltransferase family.</text>
</comment>
<dbReference type="RefSeq" id="WP_080723451.1">
    <property type="nucleotide sequence ID" value="NZ_JACTRV010000024.1"/>
</dbReference>
<evidence type="ECO:0000256" key="3">
    <source>
        <dbReference type="ARBA" id="ARBA00022603"/>
    </source>
</evidence>
<dbReference type="PRINTS" id="PR00505">
    <property type="entry name" value="D12N6MTFRASE"/>
</dbReference>
<sequence length="300" mass="34288">MLYQSLDIESIPKGFANTSLYVRSFKQQLLKWVGNKQRFADEIISYFPNYFGTYFEPFLGSGAVLGTLSPRSAVGSDTFAPLIEIWDTLKNNPEVLKQWYFERWSIIGKLTKKEAYEKIKDSYNNNPNGADFLFLSRSCYGGVIRFRKQDGVMSTPCGAHTPMSPDSFNKRVDIWHKRISNTSFYNMDYLDIMSMAKKGDLIYCDPPYSFSQAILYGAQNFSLEVLLEKIAECKNKGIYVALSIDGSKKSGNFICDIKIPTGLFEREISVNCGKSMLKRFQMEGKNLDKEIVTDRLLLTY</sequence>
<dbReference type="PIRSF" id="PIRSF000398">
    <property type="entry name" value="M_m6A_EcoRV"/>
    <property type="match status" value="1"/>
</dbReference>
<dbReference type="GO" id="GO:0009307">
    <property type="term" value="P:DNA restriction-modification system"/>
    <property type="evidence" value="ECO:0007669"/>
    <property type="project" value="InterPro"/>
</dbReference>
<keyword evidence="5 8" id="KW-0949">S-adenosyl-L-methionine</keyword>
<evidence type="ECO:0000256" key="4">
    <source>
        <dbReference type="ARBA" id="ARBA00022679"/>
    </source>
</evidence>
<gene>
    <name evidence="9" type="primary">dam</name>
    <name evidence="9" type="ORF">DR78_1941</name>
    <name evidence="10" type="ORF">DR78_1949</name>
</gene>
<accession>A0AAW3DDK9</accession>
<dbReference type="PANTHER" id="PTHR30481:SF3">
    <property type="entry name" value="DNA ADENINE METHYLASE"/>
    <property type="match status" value="1"/>
</dbReference>
<keyword evidence="4 8" id="KW-0808">Transferase</keyword>
<feature type="binding site" evidence="7">
    <location>
        <position position="205"/>
    </location>
    <ligand>
        <name>S-adenosyl-L-methionine</name>
        <dbReference type="ChEBI" id="CHEBI:59789"/>
    </ligand>
</feature>
<feature type="binding site" evidence="7">
    <location>
        <position position="77"/>
    </location>
    <ligand>
        <name>S-adenosyl-L-methionine</name>
        <dbReference type="ChEBI" id="CHEBI:59789"/>
    </ligand>
</feature>
<dbReference type="GO" id="GO:0006298">
    <property type="term" value="P:mismatch repair"/>
    <property type="evidence" value="ECO:0007669"/>
    <property type="project" value="TreeGrafter"/>
</dbReference>
<comment type="caution">
    <text evidence="9">The sequence shown here is derived from an EMBL/GenBank/DDBJ whole genome shotgun (WGS) entry which is preliminary data.</text>
</comment>
<dbReference type="REBASE" id="96766">
    <property type="entry name" value="M.FphFAJORF1941P"/>
</dbReference>
<dbReference type="Gene3D" id="1.10.1020.10">
    <property type="entry name" value="Adenine-specific Methyltransferase, Domain 2"/>
    <property type="match status" value="1"/>
</dbReference>
<dbReference type="InterPro" id="IPR029063">
    <property type="entry name" value="SAM-dependent_MTases_sf"/>
</dbReference>
<feature type="binding site" evidence="7">
    <location>
        <position position="32"/>
    </location>
    <ligand>
        <name>S-adenosyl-L-methionine</name>
        <dbReference type="ChEBI" id="CHEBI:59789"/>
    </ligand>
</feature>
<evidence type="ECO:0000256" key="1">
    <source>
        <dbReference type="ARBA" id="ARBA00006594"/>
    </source>
</evidence>
<dbReference type="GO" id="GO:0043565">
    <property type="term" value="F:sequence-specific DNA binding"/>
    <property type="evidence" value="ECO:0007669"/>
    <property type="project" value="TreeGrafter"/>
</dbReference>
<dbReference type="GO" id="GO:1904047">
    <property type="term" value="F:S-adenosyl-L-methionine binding"/>
    <property type="evidence" value="ECO:0007669"/>
    <property type="project" value="TreeGrafter"/>
</dbReference>
<evidence type="ECO:0000256" key="2">
    <source>
        <dbReference type="ARBA" id="ARBA00011900"/>
    </source>
</evidence>
<evidence type="ECO:0000256" key="6">
    <source>
        <dbReference type="ARBA" id="ARBA00047942"/>
    </source>
</evidence>
<protein>
    <recommendedName>
        <fullName evidence="2 8">Site-specific DNA-methyltransferase (adenine-specific)</fullName>
        <ecNumber evidence="2 8">2.1.1.72</ecNumber>
    </recommendedName>
</protein>
<dbReference type="PANTHER" id="PTHR30481">
    <property type="entry name" value="DNA ADENINE METHYLASE"/>
    <property type="match status" value="1"/>
</dbReference>
<dbReference type="EMBL" id="JOUE01000003">
    <property type="protein sequence ID" value="KFJ43975.1"/>
    <property type="molecule type" value="Genomic_DNA"/>
</dbReference>
<dbReference type="EMBL" id="JOUE01000003">
    <property type="protein sequence ID" value="KFJ43532.1"/>
    <property type="molecule type" value="Genomic_DNA"/>
</dbReference>
<dbReference type="InterPro" id="IPR012263">
    <property type="entry name" value="M_m6A_EcoRV"/>
</dbReference>
<dbReference type="Gene3D" id="3.40.50.150">
    <property type="entry name" value="Vaccinia Virus protein VP39"/>
    <property type="match status" value="1"/>
</dbReference>
<evidence type="ECO:0000256" key="7">
    <source>
        <dbReference type="PIRSR" id="PIRSR000398-1"/>
    </source>
</evidence>
<dbReference type="InterPro" id="IPR023095">
    <property type="entry name" value="Ade_MeTrfase_dom_2"/>
</dbReference>
<dbReference type="Pfam" id="PF02086">
    <property type="entry name" value="MethyltransfD12"/>
    <property type="match status" value="1"/>
</dbReference>
<dbReference type="PROSITE" id="PS00092">
    <property type="entry name" value="N6_MTASE"/>
    <property type="match status" value="1"/>
</dbReference>
<evidence type="ECO:0000313" key="9">
    <source>
        <dbReference type="EMBL" id="KFJ43532.1"/>
    </source>
</evidence>
<dbReference type="EC" id="2.1.1.72" evidence="2 8"/>
<dbReference type="AlphaFoldDB" id="A0AAW3DDK9"/>
<reference evidence="9 11" key="1">
    <citation type="submission" date="2014-04" db="EMBL/GenBank/DDBJ databases">
        <authorList>
            <person name="Bishop-Lilly K.A."/>
            <person name="Broomall S.M."/>
            <person name="Chain P.S."/>
            <person name="Chertkov O."/>
            <person name="Coyne S.R."/>
            <person name="Daligault H.E."/>
            <person name="Davenport K.W."/>
            <person name="Erkkila T."/>
            <person name="Frey K.G."/>
            <person name="Gibbons H.S."/>
            <person name="Gu W."/>
            <person name="Jaissle J."/>
            <person name="Johnson S.L."/>
            <person name="Koroleva G.I."/>
            <person name="Ladner J.T."/>
            <person name="Lo C.-C."/>
            <person name="Minogue T.D."/>
            <person name="Munk C."/>
            <person name="Palacios G.F."/>
            <person name="Redden C.L."/>
            <person name="Rosenzweig C.N."/>
            <person name="Scholz M.B."/>
            <person name="Teshima H."/>
            <person name="Xu Y."/>
        </authorList>
    </citation>
    <scope>NUCLEOTIDE SEQUENCE [LARGE SCALE GENOMIC DNA]</scope>
    <source>
        <strain evidence="9 11">FAJ</strain>
    </source>
</reference>
<dbReference type="SUPFAM" id="SSF53335">
    <property type="entry name" value="S-adenosyl-L-methionine-dependent methyltransferases"/>
    <property type="match status" value="1"/>
</dbReference>
<dbReference type="Proteomes" id="UP000029117">
    <property type="component" value="Unassembled WGS sequence"/>
</dbReference>
<name>A0AAW3DDK9_9GAMM</name>
<dbReference type="InterPro" id="IPR002052">
    <property type="entry name" value="DNA_methylase_N6_adenine_CS"/>
</dbReference>
<organism evidence="9 11">
    <name type="scientific">Francisella philomiragia</name>
    <dbReference type="NCBI Taxonomy" id="28110"/>
    <lineage>
        <taxon>Bacteria</taxon>
        <taxon>Pseudomonadati</taxon>
        <taxon>Pseudomonadota</taxon>
        <taxon>Gammaproteobacteria</taxon>
        <taxon>Thiotrichales</taxon>
        <taxon>Francisellaceae</taxon>
        <taxon>Francisella</taxon>
    </lineage>
</organism>
<evidence type="ECO:0000256" key="8">
    <source>
        <dbReference type="RuleBase" id="RU361257"/>
    </source>
</evidence>
<proteinExistence type="inferred from homology"/>
<dbReference type="NCBIfam" id="TIGR00571">
    <property type="entry name" value="dam"/>
    <property type="match status" value="1"/>
</dbReference>
<keyword evidence="3 8" id="KW-0489">Methyltransferase</keyword>